<keyword evidence="4" id="KW-0479">Metal-binding</keyword>
<evidence type="ECO:0000256" key="5">
    <source>
        <dbReference type="ARBA" id="ARBA00023002"/>
    </source>
</evidence>
<dbReference type="InterPro" id="IPR006655">
    <property type="entry name" value="Mopterin_OxRdtase_prok_CS"/>
</dbReference>
<keyword evidence="3" id="KW-0500">Molybdenum</keyword>
<dbReference type="Pfam" id="PF00384">
    <property type="entry name" value="Molybdopterin"/>
    <property type="match status" value="1"/>
</dbReference>
<dbReference type="InterPro" id="IPR006657">
    <property type="entry name" value="MoPterin_dinucl-bd_dom"/>
</dbReference>
<feature type="domain" description="Molybdopterin dinucleotide-binding" evidence="7">
    <location>
        <begin position="421"/>
        <end position="545"/>
    </location>
</feature>
<organism evidence="8 9">
    <name type="scientific">Cutibacterium modestum</name>
    <dbReference type="NCBI Taxonomy" id="2559073"/>
    <lineage>
        <taxon>Bacteria</taxon>
        <taxon>Bacillati</taxon>
        <taxon>Actinomycetota</taxon>
        <taxon>Actinomycetes</taxon>
        <taxon>Propionibacteriales</taxon>
        <taxon>Propionibacteriaceae</taxon>
        <taxon>Cutibacterium</taxon>
    </lineage>
</organism>
<evidence type="ECO:0000313" key="8">
    <source>
        <dbReference type="EMBL" id="BCY24589.1"/>
    </source>
</evidence>
<dbReference type="InterPro" id="IPR050612">
    <property type="entry name" value="Prok_Mopterin_Oxidored"/>
</dbReference>
<feature type="domain" description="Molybdopterin oxidoreductase" evidence="6">
    <location>
        <begin position="67"/>
        <end position="296"/>
    </location>
</feature>
<proteinExistence type="inferred from homology"/>
<dbReference type="InterPro" id="IPR006656">
    <property type="entry name" value="Mopterin_OxRdtase"/>
</dbReference>
<dbReference type="GO" id="GO:0009055">
    <property type="term" value="F:electron transfer activity"/>
    <property type="evidence" value="ECO:0007669"/>
    <property type="project" value="TreeGrafter"/>
</dbReference>
<dbReference type="PANTHER" id="PTHR43742">
    <property type="entry name" value="TRIMETHYLAMINE-N-OXIDE REDUCTASE"/>
    <property type="match status" value="1"/>
</dbReference>
<evidence type="ECO:0000256" key="3">
    <source>
        <dbReference type="ARBA" id="ARBA00022505"/>
    </source>
</evidence>
<comment type="cofactor">
    <cofactor evidence="1">
        <name>Mo-bis(molybdopterin guanine dinucleotide)</name>
        <dbReference type="ChEBI" id="CHEBI:60539"/>
    </cofactor>
</comment>
<evidence type="ECO:0000256" key="2">
    <source>
        <dbReference type="ARBA" id="ARBA00010312"/>
    </source>
</evidence>
<protein>
    <submittedName>
        <fullName evidence="8">Uncharacterized protein</fullName>
    </submittedName>
</protein>
<evidence type="ECO:0000259" key="7">
    <source>
        <dbReference type="Pfam" id="PF01568"/>
    </source>
</evidence>
<evidence type="ECO:0000256" key="1">
    <source>
        <dbReference type="ARBA" id="ARBA00001942"/>
    </source>
</evidence>
<comment type="similarity">
    <text evidence="2">Belongs to the prokaryotic molybdopterin-containing oxidoreductase family.</text>
</comment>
<dbReference type="PROSITE" id="PS00490">
    <property type="entry name" value="MOLYBDOPTERIN_PROK_2"/>
    <property type="match status" value="1"/>
</dbReference>
<dbReference type="AlphaFoldDB" id="A0AAD1KN11"/>
<dbReference type="EMBL" id="AP024747">
    <property type="protein sequence ID" value="BCY24589.1"/>
    <property type="molecule type" value="Genomic_DNA"/>
</dbReference>
<reference evidence="8" key="1">
    <citation type="submission" date="2021-06" db="EMBL/GenBank/DDBJ databases">
        <title>Genome sequence of Cutibacterium modestum strain KB17-24694.</title>
        <authorList>
            <person name="Dekio I."/>
            <person name="Asahina A."/>
            <person name="Nishida M."/>
        </authorList>
    </citation>
    <scope>NUCLEOTIDE SEQUENCE</scope>
    <source>
        <strain evidence="8">KB17-24694</strain>
    </source>
</reference>
<dbReference type="Gene3D" id="2.40.40.20">
    <property type="match status" value="1"/>
</dbReference>
<dbReference type="Gene3D" id="3.40.228.10">
    <property type="entry name" value="Dimethylsulfoxide Reductase, domain 2"/>
    <property type="match status" value="1"/>
</dbReference>
<dbReference type="SUPFAM" id="SSF50692">
    <property type="entry name" value="ADC-like"/>
    <property type="match status" value="1"/>
</dbReference>
<evidence type="ECO:0000313" key="9">
    <source>
        <dbReference type="Proteomes" id="UP000825072"/>
    </source>
</evidence>
<accession>A0AAD1KN11</accession>
<dbReference type="SUPFAM" id="SSF53706">
    <property type="entry name" value="Formate dehydrogenase/DMSO reductase, domains 1-3"/>
    <property type="match status" value="1"/>
</dbReference>
<dbReference type="GO" id="GO:0043546">
    <property type="term" value="F:molybdopterin cofactor binding"/>
    <property type="evidence" value="ECO:0007669"/>
    <property type="project" value="InterPro"/>
</dbReference>
<dbReference type="GO" id="GO:0016491">
    <property type="term" value="F:oxidoreductase activity"/>
    <property type="evidence" value="ECO:0007669"/>
    <property type="project" value="UniProtKB-KW"/>
</dbReference>
<keyword evidence="5" id="KW-0560">Oxidoreductase</keyword>
<dbReference type="InterPro" id="IPR009010">
    <property type="entry name" value="Asp_de-COase-like_dom_sf"/>
</dbReference>
<evidence type="ECO:0000256" key="4">
    <source>
        <dbReference type="ARBA" id="ARBA00022723"/>
    </source>
</evidence>
<dbReference type="PANTHER" id="PTHR43742:SF3">
    <property type="entry name" value="DIMETHYL SULFOXIDE REDUCTASE DMSA"/>
    <property type="match status" value="1"/>
</dbReference>
<dbReference type="GO" id="GO:0009061">
    <property type="term" value="P:anaerobic respiration"/>
    <property type="evidence" value="ECO:0007669"/>
    <property type="project" value="TreeGrafter"/>
</dbReference>
<dbReference type="Proteomes" id="UP000825072">
    <property type="component" value="Chromosome 1"/>
</dbReference>
<evidence type="ECO:0000259" key="6">
    <source>
        <dbReference type="Pfam" id="PF00384"/>
    </source>
</evidence>
<dbReference type="Pfam" id="PF01568">
    <property type="entry name" value="Molydop_binding"/>
    <property type="match status" value="1"/>
</dbReference>
<dbReference type="PROSITE" id="PS00932">
    <property type="entry name" value="MOLYBDOPTERIN_PROK_3"/>
    <property type="match status" value="1"/>
</dbReference>
<sequence>MITENLHDQAFLDRYCIGFDDDHLPKGAPAGSSYRAYLEGKGPDHTVKDATWASHITGIPADRIRRLAREIATAKPCAITQDWGPQRHANGENSARAIFLLAAATGNIGMPGGGTGAREGSQAFDFALPFNTGITNIHSNKIISVFSWLDAIDHGDQMDTFNSGVCKKAVPGVRANKVPIDEHGKPTNVKLTTPIKMVWQYSGNSLLGQTGDNNRSAEILRDDSKCELVVVCDIQYTTSARYADYILPGTSTAEEDDIHPGENGGPMAYGIVSSQAIRPLYECRNIYDICVGLAKRLGTEKEFTGGLTRTQWLERTIAETRKDNPELPTYREWKKMGIFRKDMDPHVELAEFRKDPGSNPLDTPSGKIEIYSERLAAMSKVWTFGTFHDKLRGDDLTALPEYVATWEGPEEAKASKKYPFQVIGHHFKGRTHSSYGNVDWLVDAHPQTVWINTKDARTKGITNGDEVFVYNDRGTIRLPARVTNRITPGVLSVPQGAWYRPSDARDITPPNGANPNHPVDINGAVNTLTSLHPSPLAKGNAVHTTIADVEKA</sequence>
<dbReference type="GO" id="GO:0030288">
    <property type="term" value="C:outer membrane-bounded periplasmic space"/>
    <property type="evidence" value="ECO:0007669"/>
    <property type="project" value="TreeGrafter"/>
</dbReference>
<dbReference type="Gene3D" id="3.40.50.740">
    <property type="match status" value="1"/>
</dbReference>
<name>A0AAD1KN11_9ACTN</name>
<dbReference type="GO" id="GO:0030151">
    <property type="term" value="F:molybdenum ion binding"/>
    <property type="evidence" value="ECO:0007669"/>
    <property type="project" value="TreeGrafter"/>
</dbReference>
<gene>
    <name evidence="8" type="ORF">KB1_05790</name>
</gene>